<gene>
    <name evidence="7" type="ORF">NP493_649g00004</name>
</gene>
<dbReference type="GO" id="GO:0007423">
    <property type="term" value="P:sensory organ development"/>
    <property type="evidence" value="ECO:0007669"/>
    <property type="project" value="TreeGrafter"/>
</dbReference>
<keyword evidence="8" id="KW-1185">Reference proteome</keyword>
<dbReference type="GO" id="GO:0046983">
    <property type="term" value="F:protein dimerization activity"/>
    <property type="evidence" value="ECO:0007669"/>
    <property type="project" value="InterPro"/>
</dbReference>
<dbReference type="EMBL" id="JAODUO010000648">
    <property type="protein sequence ID" value="KAK2176651.1"/>
    <property type="molecule type" value="Genomic_DNA"/>
</dbReference>
<keyword evidence="4" id="KW-0539">Nucleus</keyword>
<comment type="caution">
    <text evidence="7">The sequence shown here is derived from an EMBL/GenBank/DDBJ whole genome shotgun (WGS) entry which is preliminary data.</text>
</comment>
<evidence type="ECO:0000256" key="1">
    <source>
        <dbReference type="ARBA" id="ARBA00023015"/>
    </source>
</evidence>
<keyword evidence="2" id="KW-0238">DNA-binding</keyword>
<dbReference type="Pfam" id="PF00010">
    <property type="entry name" value="HLH"/>
    <property type="match status" value="1"/>
</dbReference>
<dbReference type="PANTHER" id="PTHR19290">
    <property type="entry name" value="BASIC HELIX-LOOP-HELIX PROTEIN NEUROGENIN-RELATED"/>
    <property type="match status" value="1"/>
</dbReference>
<dbReference type="GO" id="GO:0045944">
    <property type="term" value="P:positive regulation of transcription by RNA polymerase II"/>
    <property type="evidence" value="ECO:0007669"/>
    <property type="project" value="TreeGrafter"/>
</dbReference>
<dbReference type="InterPro" id="IPR036638">
    <property type="entry name" value="HLH_DNA-bd_sf"/>
</dbReference>
<dbReference type="GO" id="GO:0070888">
    <property type="term" value="F:E-box binding"/>
    <property type="evidence" value="ECO:0007669"/>
    <property type="project" value="TreeGrafter"/>
</dbReference>
<organism evidence="7 8">
    <name type="scientific">Ridgeia piscesae</name>
    <name type="common">Tubeworm</name>
    <dbReference type="NCBI Taxonomy" id="27915"/>
    <lineage>
        <taxon>Eukaryota</taxon>
        <taxon>Metazoa</taxon>
        <taxon>Spiralia</taxon>
        <taxon>Lophotrochozoa</taxon>
        <taxon>Annelida</taxon>
        <taxon>Polychaeta</taxon>
        <taxon>Sedentaria</taxon>
        <taxon>Canalipalpata</taxon>
        <taxon>Sabellida</taxon>
        <taxon>Siboglinidae</taxon>
        <taxon>Ridgeia</taxon>
    </lineage>
</organism>
<keyword evidence="1" id="KW-0805">Transcription regulation</keyword>
<accession>A0AAD9NQ95</accession>
<evidence type="ECO:0000313" key="8">
    <source>
        <dbReference type="Proteomes" id="UP001209878"/>
    </source>
</evidence>
<dbReference type="Gene3D" id="4.10.280.10">
    <property type="entry name" value="Helix-loop-helix DNA-binding domain"/>
    <property type="match status" value="1"/>
</dbReference>
<dbReference type="FunFam" id="4.10.280.10:FF:000031">
    <property type="entry name" value="Oligodendrocyte transcription factor 3"/>
    <property type="match status" value="1"/>
</dbReference>
<keyword evidence="3" id="KW-0804">Transcription</keyword>
<dbReference type="InterPro" id="IPR011598">
    <property type="entry name" value="bHLH_dom"/>
</dbReference>
<dbReference type="GO" id="GO:0061564">
    <property type="term" value="P:axon development"/>
    <property type="evidence" value="ECO:0007669"/>
    <property type="project" value="TreeGrafter"/>
</dbReference>
<evidence type="ECO:0000259" key="6">
    <source>
        <dbReference type="PROSITE" id="PS50888"/>
    </source>
</evidence>
<dbReference type="GO" id="GO:0000981">
    <property type="term" value="F:DNA-binding transcription factor activity, RNA polymerase II-specific"/>
    <property type="evidence" value="ECO:0007669"/>
    <property type="project" value="TreeGrafter"/>
</dbReference>
<dbReference type="Proteomes" id="UP001209878">
    <property type="component" value="Unassembled WGS sequence"/>
</dbReference>
<evidence type="ECO:0000256" key="4">
    <source>
        <dbReference type="ARBA" id="ARBA00023242"/>
    </source>
</evidence>
<proteinExistence type="predicted"/>
<evidence type="ECO:0000256" key="2">
    <source>
        <dbReference type="ARBA" id="ARBA00023125"/>
    </source>
</evidence>
<protein>
    <recommendedName>
        <fullName evidence="6">BHLH domain-containing protein</fullName>
    </recommendedName>
</protein>
<sequence length="256" mass="27874">MNASECRSSEFIDVTGLNDVGSDSDEASCGSDTSSLLGGHPGSNISAHRKSSKHLKQDIEEKTYTEDELQDLRLKINCRERKRMHDLNSALDGLREVMPYANGPSVRKLSKIATLLLAKNYILMLTNSLEEMKKLVGDVYRTRPIPSLPTIPAGCGRLAPPVTPMVSPLAREIISTTSATEVTHNASPSTVVHAPTASREAQGHLLLDRWRTPCTCPQCHMADPATLCLSYGGFPFKPNYAAPTLMSGHSLKPQHP</sequence>
<reference evidence="7" key="1">
    <citation type="journal article" date="2023" name="Mol. Biol. Evol.">
        <title>Third-Generation Sequencing Reveals the Adaptive Role of the Epigenome in Three Deep-Sea Polychaetes.</title>
        <authorList>
            <person name="Perez M."/>
            <person name="Aroh O."/>
            <person name="Sun Y."/>
            <person name="Lan Y."/>
            <person name="Juniper S.K."/>
            <person name="Young C.R."/>
            <person name="Angers B."/>
            <person name="Qian P.Y."/>
        </authorList>
    </citation>
    <scope>NUCLEOTIDE SEQUENCE</scope>
    <source>
        <strain evidence="7">R07B-5</strain>
    </source>
</reference>
<dbReference type="InterPro" id="IPR050359">
    <property type="entry name" value="bHLH_transcription_factors"/>
</dbReference>
<dbReference type="PANTHER" id="PTHR19290:SF164">
    <property type="entry name" value="BHLH DOMAIN-CONTAINING PROTEIN"/>
    <property type="match status" value="1"/>
</dbReference>
<feature type="region of interest" description="Disordered" evidence="5">
    <location>
        <begin position="17"/>
        <end position="56"/>
    </location>
</feature>
<dbReference type="PROSITE" id="PS50888">
    <property type="entry name" value="BHLH"/>
    <property type="match status" value="1"/>
</dbReference>
<dbReference type="SUPFAM" id="SSF47459">
    <property type="entry name" value="HLH, helix-loop-helix DNA-binding domain"/>
    <property type="match status" value="1"/>
</dbReference>
<dbReference type="CDD" id="cd19725">
    <property type="entry name" value="bHLH_TS_OLIG2_like"/>
    <property type="match status" value="1"/>
</dbReference>
<evidence type="ECO:0000256" key="3">
    <source>
        <dbReference type="ARBA" id="ARBA00023163"/>
    </source>
</evidence>
<evidence type="ECO:0000313" key="7">
    <source>
        <dbReference type="EMBL" id="KAK2176651.1"/>
    </source>
</evidence>
<evidence type="ECO:0000256" key="5">
    <source>
        <dbReference type="SAM" id="MobiDB-lite"/>
    </source>
</evidence>
<feature type="domain" description="BHLH" evidence="6">
    <location>
        <begin position="71"/>
        <end position="125"/>
    </location>
</feature>
<dbReference type="AlphaFoldDB" id="A0AAD9NQ95"/>
<name>A0AAD9NQ95_RIDPI</name>
<dbReference type="GO" id="GO:0005634">
    <property type="term" value="C:nucleus"/>
    <property type="evidence" value="ECO:0007669"/>
    <property type="project" value="TreeGrafter"/>
</dbReference>
<dbReference type="SMART" id="SM00353">
    <property type="entry name" value="HLH"/>
    <property type="match status" value="1"/>
</dbReference>